<dbReference type="FunFam" id="2.30.30.40:FF:000398">
    <property type="entry name" value="Hematopoietic cell-specific Lyn substrate 1"/>
    <property type="match status" value="1"/>
</dbReference>
<dbReference type="PRINTS" id="PR00452">
    <property type="entry name" value="SH3DOMAIN"/>
</dbReference>
<dbReference type="EMBL" id="JACEFF010000083">
    <property type="protein sequence ID" value="KAH9644511.1"/>
    <property type="molecule type" value="Genomic_DNA"/>
</dbReference>
<dbReference type="GO" id="GO:0016477">
    <property type="term" value="P:cell migration"/>
    <property type="evidence" value="ECO:0007669"/>
    <property type="project" value="TreeGrafter"/>
</dbReference>
<proteinExistence type="predicted"/>
<dbReference type="Gene3D" id="2.30.30.40">
    <property type="entry name" value="SH3 Domains"/>
    <property type="match status" value="1"/>
</dbReference>
<evidence type="ECO:0000256" key="3">
    <source>
        <dbReference type="ARBA" id="ARBA00022737"/>
    </source>
</evidence>
<feature type="compositionally biased region" description="Basic and acidic residues" evidence="5">
    <location>
        <begin position="185"/>
        <end position="208"/>
    </location>
</feature>
<evidence type="ECO:0000256" key="4">
    <source>
        <dbReference type="PROSITE-ProRule" id="PRU00192"/>
    </source>
</evidence>
<dbReference type="PANTHER" id="PTHR10829:SF25">
    <property type="entry name" value="DREBRIN-LIKE PROTEIN"/>
    <property type="match status" value="1"/>
</dbReference>
<gene>
    <name evidence="7" type="ORF">HF086_006044</name>
</gene>
<feature type="compositionally biased region" description="Acidic residues" evidence="5">
    <location>
        <begin position="15"/>
        <end position="24"/>
    </location>
</feature>
<evidence type="ECO:0000256" key="5">
    <source>
        <dbReference type="SAM" id="MobiDB-lite"/>
    </source>
</evidence>
<evidence type="ECO:0000256" key="2">
    <source>
        <dbReference type="ARBA" id="ARBA00022553"/>
    </source>
</evidence>
<dbReference type="SMART" id="SM00326">
    <property type="entry name" value="SH3"/>
    <property type="match status" value="1"/>
</dbReference>
<accession>A0A922MXH7</accession>
<dbReference type="GO" id="GO:0030427">
    <property type="term" value="C:site of polarized growth"/>
    <property type="evidence" value="ECO:0007669"/>
    <property type="project" value="TreeGrafter"/>
</dbReference>
<evidence type="ECO:0000259" key="6">
    <source>
        <dbReference type="PROSITE" id="PS50002"/>
    </source>
</evidence>
<dbReference type="SUPFAM" id="SSF50044">
    <property type="entry name" value="SH3-domain"/>
    <property type="match status" value="1"/>
</dbReference>
<dbReference type="AlphaFoldDB" id="A0A922MXH7"/>
<feature type="region of interest" description="Disordered" evidence="5">
    <location>
        <begin position="148"/>
        <end position="226"/>
    </location>
</feature>
<dbReference type="InterPro" id="IPR001452">
    <property type="entry name" value="SH3_domain"/>
</dbReference>
<evidence type="ECO:0000313" key="7">
    <source>
        <dbReference type="EMBL" id="KAH9644511.1"/>
    </source>
</evidence>
<dbReference type="PROSITE" id="PS51090">
    <property type="entry name" value="CORTACTIN"/>
    <property type="match status" value="3"/>
</dbReference>
<dbReference type="InterPro" id="IPR003134">
    <property type="entry name" value="Hs1_Cortactin"/>
</dbReference>
<dbReference type="GO" id="GO:0030864">
    <property type="term" value="C:cortical actin cytoskeleton"/>
    <property type="evidence" value="ECO:0007669"/>
    <property type="project" value="TreeGrafter"/>
</dbReference>
<sequence length="337" mass="37147">MWKAATDVAPPAMPEADDWETDPDFVNDVTEHEQRWGPGGRNVEAIDYGGKFGVQEDRMDKSAVGHDYVGKTEKHSAAGWEHKEQIEKHSSQKDYSHGFGGKFGVQADRKDASAVGWDHREDSQHHQSQKDYAIGFGGKFGVQTDRQDASAVGWDHQEKTQAHASQVDHKKKPDIGGAKPSSLRAKFENMAKEKEQEKVRVDKEKADEPEPDVEPAPPAKVPGKLANRQPVLPSAAAEPVSPASPTVQKISRQPTIVVSPVGWESEMAGEGELEAEDEDGYTARALYDYQAAAPDEISFDPDDIITNIVMIDEGWWQGLCKGAYGLFPANYVQLQDK</sequence>
<dbReference type="Pfam" id="PF00018">
    <property type="entry name" value="SH3_1"/>
    <property type="match status" value="1"/>
</dbReference>
<dbReference type="InterPro" id="IPR036028">
    <property type="entry name" value="SH3-like_dom_sf"/>
</dbReference>
<dbReference type="Proteomes" id="UP000814243">
    <property type="component" value="Unassembled WGS sequence"/>
</dbReference>
<dbReference type="PROSITE" id="PS50002">
    <property type="entry name" value="SH3"/>
    <property type="match status" value="1"/>
</dbReference>
<comment type="caution">
    <text evidence="7">The sequence shown here is derived from an EMBL/GenBank/DDBJ whole genome shotgun (WGS) entry which is preliminary data.</text>
</comment>
<keyword evidence="1 4" id="KW-0728">SH3 domain</keyword>
<feature type="compositionally biased region" description="Basic and acidic residues" evidence="5">
    <location>
        <begin position="155"/>
        <end position="174"/>
    </location>
</feature>
<feature type="region of interest" description="Disordered" evidence="5">
    <location>
        <begin position="1"/>
        <end position="24"/>
    </location>
</feature>
<dbReference type="GO" id="GO:0051015">
    <property type="term" value="F:actin filament binding"/>
    <property type="evidence" value="ECO:0007669"/>
    <property type="project" value="TreeGrafter"/>
</dbReference>
<evidence type="ECO:0000256" key="1">
    <source>
        <dbReference type="ARBA" id="ARBA00022443"/>
    </source>
</evidence>
<dbReference type="GO" id="GO:0030833">
    <property type="term" value="P:regulation of actin filament polymerization"/>
    <property type="evidence" value="ECO:0007669"/>
    <property type="project" value="TreeGrafter"/>
</dbReference>
<feature type="domain" description="SH3" evidence="6">
    <location>
        <begin position="278"/>
        <end position="337"/>
    </location>
</feature>
<name>A0A922MXH7_SPOEX</name>
<dbReference type="GO" id="GO:0005886">
    <property type="term" value="C:plasma membrane"/>
    <property type="evidence" value="ECO:0007669"/>
    <property type="project" value="TreeGrafter"/>
</dbReference>
<evidence type="ECO:0000313" key="8">
    <source>
        <dbReference type="Proteomes" id="UP000814243"/>
    </source>
</evidence>
<dbReference type="Pfam" id="PF02218">
    <property type="entry name" value="HS1_rep"/>
    <property type="match status" value="3"/>
</dbReference>
<keyword evidence="3" id="KW-0677">Repeat</keyword>
<reference evidence="7" key="1">
    <citation type="journal article" date="2021" name="G3 (Bethesda)">
        <title>Genome and transcriptome analysis of the beet armyworm Spodoptera exigua reveals targets for pest control. .</title>
        <authorList>
            <person name="Simon S."/>
            <person name="Breeschoten T."/>
            <person name="Jansen H.J."/>
            <person name="Dirks R.P."/>
            <person name="Schranz M.E."/>
            <person name="Ros V.I.D."/>
        </authorList>
    </citation>
    <scope>NUCLEOTIDE SEQUENCE</scope>
    <source>
        <strain evidence="7">TB_SE_WUR_2020</strain>
    </source>
</reference>
<organism evidence="7 8">
    <name type="scientific">Spodoptera exigua</name>
    <name type="common">Beet armyworm</name>
    <name type="synonym">Noctua fulgens</name>
    <dbReference type="NCBI Taxonomy" id="7107"/>
    <lineage>
        <taxon>Eukaryota</taxon>
        <taxon>Metazoa</taxon>
        <taxon>Ecdysozoa</taxon>
        <taxon>Arthropoda</taxon>
        <taxon>Hexapoda</taxon>
        <taxon>Insecta</taxon>
        <taxon>Pterygota</taxon>
        <taxon>Neoptera</taxon>
        <taxon>Endopterygota</taxon>
        <taxon>Lepidoptera</taxon>
        <taxon>Glossata</taxon>
        <taxon>Ditrysia</taxon>
        <taxon>Noctuoidea</taxon>
        <taxon>Noctuidae</taxon>
        <taxon>Amphipyrinae</taxon>
        <taxon>Spodoptera</taxon>
    </lineage>
</organism>
<dbReference type="PANTHER" id="PTHR10829">
    <property type="entry name" value="CORTACTIN AND DREBRIN"/>
    <property type="match status" value="1"/>
</dbReference>
<keyword evidence="2" id="KW-0597">Phosphoprotein</keyword>
<dbReference type="GO" id="GO:0005884">
    <property type="term" value="C:actin filament"/>
    <property type="evidence" value="ECO:0007669"/>
    <property type="project" value="TreeGrafter"/>
</dbReference>
<protein>
    <recommendedName>
        <fullName evidence="6">SH3 domain-containing protein</fullName>
    </recommendedName>
</protein>